<dbReference type="PANTHER" id="PTHR43547">
    <property type="entry name" value="TWO-COMPONENT HISTIDINE KINASE"/>
    <property type="match status" value="1"/>
</dbReference>
<dbReference type="EC" id="2.7.13.3" evidence="2"/>
<dbReference type="Gene3D" id="3.30.565.10">
    <property type="entry name" value="Histidine kinase-like ATPase, C-terminal domain"/>
    <property type="match status" value="1"/>
</dbReference>
<dbReference type="Proteomes" id="UP000321577">
    <property type="component" value="Unassembled WGS sequence"/>
</dbReference>
<dbReference type="InterPro" id="IPR005467">
    <property type="entry name" value="His_kinase_dom"/>
</dbReference>
<evidence type="ECO:0000313" key="8">
    <source>
        <dbReference type="Proteomes" id="UP000321577"/>
    </source>
</evidence>
<accession>A0A512MFT8</accession>
<evidence type="ECO:0000313" key="7">
    <source>
        <dbReference type="EMBL" id="GEP45589.1"/>
    </source>
</evidence>
<evidence type="ECO:0000256" key="2">
    <source>
        <dbReference type="ARBA" id="ARBA00012438"/>
    </source>
</evidence>
<dbReference type="CDD" id="cd17569">
    <property type="entry name" value="REC_HupR-like"/>
    <property type="match status" value="1"/>
</dbReference>
<dbReference type="InterPro" id="IPR036890">
    <property type="entry name" value="HATPase_C_sf"/>
</dbReference>
<dbReference type="Pfam" id="PF00072">
    <property type="entry name" value="Response_reg"/>
    <property type="match status" value="1"/>
</dbReference>
<dbReference type="InterPro" id="IPR004358">
    <property type="entry name" value="Sig_transdc_His_kin-like_C"/>
</dbReference>
<dbReference type="InterPro" id="IPR003594">
    <property type="entry name" value="HATPase_dom"/>
</dbReference>
<sequence>MHDYKRYCILYVDDEEMSLKYFQKSFSNDFRILTASSAAEGMRLIQERGDEIGVLLTDQRMPGEKGLQLIERARQIRPRMVRMMITAYADFGVTVDAVNQGNIFRYISKPIQIEDMRNTLKRAIEYFLLQRERDELLLEKLSVVQNMIVTDRIISLGVLAAGLSQHLRNPLDAVRTFLHQTPAKLRYEELDMNRLRDPSFWRDFHAQVLQHAHHVSELVSHLDGIATAAASEAAADPATIIQGVLTKFQSRLAERRITVQTDIPANLPSLHVEPAKFARMFELLLEDELVSLPEGSTITFHAAPLSVAGSPVRIQFTLSDDGTGLPPDSLRSVFDPFASRDAANQQFGLNLLGVFFLAHHYGGSVKAADNQGKGVTYTLEIPVTSPPAASASASSEEFITKVLVNDALWEKLLAGA</sequence>
<dbReference type="AlphaFoldDB" id="A0A512MFT8"/>
<dbReference type="GO" id="GO:0000155">
    <property type="term" value="F:phosphorelay sensor kinase activity"/>
    <property type="evidence" value="ECO:0007669"/>
    <property type="project" value="TreeGrafter"/>
</dbReference>
<keyword evidence="8" id="KW-1185">Reference proteome</keyword>
<comment type="catalytic activity">
    <reaction evidence="1">
        <text>ATP + protein L-histidine = ADP + protein N-phospho-L-histidine.</text>
        <dbReference type="EC" id="2.7.13.3"/>
    </reaction>
</comment>
<dbReference type="Gene3D" id="3.40.50.2300">
    <property type="match status" value="1"/>
</dbReference>
<feature type="modified residue" description="4-aspartylphosphate" evidence="4">
    <location>
        <position position="58"/>
    </location>
</feature>
<evidence type="ECO:0000259" key="6">
    <source>
        <dbReference type="PROSITE" id="PS50110"/>
    </source>
</evidence>
<dbReference type="PROSITE" id="PS50109">
    <property type="entry name" value="HIS_KIN"/>
    <property type="match status" value="1"/>
</dbReference>
<dbReference type="InterPro" id="IPR011006">
    <property type="entry name" value="CheY-like_superfamily"/>
</dbReference>
<dbReference type="SUPFAM" id="SSF55874">
    <property type="entry name" value="ATPase domain of HSP90 chaperone/DNA topoisomerase II/histidine kinase"/>
    <property type="match status" value="1"/>
</dbReference>
<keyword evidence="3 4" id="KW-0597">Phosphoprotein</keyword>
<proteinExistence type="predicted"/>
<dbReference type="PRINTS" id="PR00344">
    <property type="entry name" value="BCTRLSENSOR"/>
</dbReference>
<dbReference type="PANTHER" id="PTHR43547:SF2">
    <property type="entry name" value="HYBRID SIGNAL TRANSDUCTION HISTIDINE KINASE C"/>
    <property type="match status" value="1"/>
</dbReference>
<organism evidence="7 8">
    <name type="scientific">Brevifollis gellanilyticus</name>
    <dbReference type="NCBI Taxonomy" id="748831"/>
    <lineage>
        <taxon>Bacteria</taxon>
        <taxon>Pseudomonadati</taxon>
        <taxon>Verrucomicrobiota</taxon>
        <taxon>Verrucomicrobiia</taxon>
        <taxon>Verrucomicrobiales</taxon>
        <taxon>Verrucomicrobiaceae</taxon>
    </lineage>
</organism>
<protein>
    <recommendedName>
        <fullName evidence="2">histidine kinase</fullName>
        <ecNumber evidence="2">2.7.13.3</ecNumber>
    </recommendedName>
</protein>
<dbReference type="EMBL" id="BKAG01000053">
    <property type="protein sequence ID" value="GEP45589.1"/>
    <property type="molecule type" value="Genomic_DNA"/>
</dbReference>
<evidence type="ECO:0000256" key="4">
    <source>
        <dbReference type="PROSITE-ProRule" id="PRU00169"/>
    </source>
</evidence>
<dbReference type="InterPro" id="IPR001789">
    <property type="entry name" value="Sig_transdc_resp-reg_receiver"/>
</dbReference>
<comment type="caution">
    <text evidence="7">The sequence shown here is derived from an EMBL/GenBank/DDBJ whole genome shotgun (WGS) entry which is preliminary data.</text>
</comment>
<dbReference type="OrthoDB" id="9802066at2"/>
<dbReference type="SMART" id="SM00448">
    <property type="entry name" value="REC"/>
    <property type="match status" value="1"/>
</dbReference>
<name>A0A512MFT8_9BACT</name>
<dbReference type="RefSeq" id="WP_146854633.1">
    <property type="nucleotide sequence ID" value="NZ_BKAG01000053.1"/>
</dbReference>
<dbReference type="SMART" id="SM00387">
    <property type="entry name" value="HATPase_c"/>
    <property type="match status" value="1"/>
</dbReference>
<evidence type="ECO:0000259" key="5">
    <source>
        <dbReference type="PROSITE" id="PS50109"/>
    </source>
</evidence>
<evidence type="ECO:0000256" key="3">
    <source>
        <dbReference type="ARBA" id="ARBA00022553"/>
    </source>
</evidence>
<dbReference type="PROSITE" id="PS50110">
    <property type="entry name" value="RESPONSE_REGULATORY"/>
    <property type="match status" value="1"/>
</dbReference>
<dbReference type="SUPFAM" id="SSF52172">
    <property type="entry name" value="CheY-like"/>
    <property type="match status" value="1"/>
</dbReference>
<evidence type="ECO:0000256" key="1">
    <source>
        <dbReference type="ARBA" id="ARBA00000085"/>
    </source>
</evidence>
<dbReference type="Pfam" id="PF02518">
    <property type="entry name" value="HATPase_c"/>
    <property type="match status" value="1"/>
</dbReference>
<gene>
    <name evidence="7" type="ORF">BGE01nite_48800</name>
</gene>
<feature type="domain" description="Histidine kinase" evidence="5">
    <location>
        <begin position="162"/>
        <end position="385"/>
    </location>
</feature>
<reference evidence="7 8" key="1">
    <citation type="submission" date="2019-07" db="EMBL/GenBank/DDBJ databases">
        <title>Whole genome shotgun sequence of Brevifollis gellanilyticus NBRC 108608.</title>
        <authorList>
            <person name="Hosoyama A."/>
            <person name="Uohara A."/>
            <person name="Ohji S."/>
            <person name="Ichikawa N."/>
        </authorList>
    </citation>
    <scope>NUCLEOTIDE SEQUENCE [LARGE SCALE GENOMIC DNA]</scope>
    <source>
        <strain evidence="7 8">NBRC 108608</strain>
    </source>
</reference>
<feature type="domain" description="Response regulatory" evidence="6">
    <location>
        <begin position="8"/>
        <end position="124"/>
    </location>
</feature>